<dbReference type="RefSeq" id="WP_184838729.1">
    <property type="nucleotide sequence ID" value="NZ_JACHMN010000002.1"/>
</dbReference>
<dbReference type="EMBL" id="JACHMN010000002">
    <property type="protein sequence ID" value="MBB5870977.1"/>
    <property type="molecule type" value="Genomic_DNA"/>
</dbReference>
<evidence type="ECO:0000313" key="3">
    <source>
        <dbReference type="EMBL" id="MBB5870977.1"/>
    </source>
</evidence>
<name>A0A841BPH6_9ACTN</name>
<evidence type="ECO:0000256" key="1">
    <source>
        <dbReference type="SAM" id="MobiDB-lite"/>
    </source>
</evidence>
<dbReference type="AlphaFoldDB" id="A0A841BPH6"/>
<keyword evidence="2" id="KW-0732">Signal</keyword>
<keyword evidence="4" id="KW-1185">Reference proteome</keyword>
<comment type="caution">
    <text evidence="3">The sequence shown here is derived from an EMBL/GenBank/DDBJ whole genome shotgun (WGS) entry which is preliminary data.</text>
</comment>
<protein>
    <recommendedName>
        <fullName evidence="5">Carboxypeptidase regulatory-like domain-containing protein</fullName>
    </recommendedName>
</protein>
<evidence type="ECO:0008006" key="5">
    <source>
        <dbReference type="Google" id="ProtNLM"/>
    </source>
</evidence>
<dbReference type="SUPFAM" id="SSF49464">
    <property type="entry name" value="Carboxypeptidase regulatory domain-like"/>
    <property type="match status" value="1"/>
</dbReference>
<feature type="chain" id="PRO_5032440186" description="Carboxypeptidase regulatory-like domain-containing protein" evidence="2">
    <location>
        <begin position="29"/>
        <end position="649"/>
    </location>
</feature>
<feature type="region of interest" description="Disordered" evidence="1">
    <location>
        <begin position="398"/>
        <end position="417"/>
    </location>
</feature>
<sequence length="649" mass="67887">MRRHLRRILGIAATAVLLGGLAADPGLAADSTLVFQGTVTDRTTGLPVAGACVATVSAYLVGCTDDQGHYEIRTYGTFSTGTFSLRAQASGYQPTSSLNMPSLMGRWWTGGSLPITADLKLARATGTIANGLAPATMRVVSVEGDWKGSTVTGTLAGVPVGRYRVAFSDATHAEQWVPGGTPMEQATLFEVTADGVTTVTDTLLPLGTVEVHVVDDGTGQPISRGCVNSNGITMLCDRPDGVYRFTDLAPGSRSFGVAPPGSHAAPDPVTTIVQRGEVNVVTMRLAKAARLKVRIEDRAQPGYHPAACVMVLPPTLQLKALAFACNTVSDGTDDSIVLGSLPAGEIQLFAMPYAAGYGAQWVGATGGVGDSRQAQRITLTPGVESTITVRLDPAGSISGRITDRDTGTPVRACPRPIPDPPLDGWNWDWNCSDASGDYRIDGLGPYAWSIPFLTASEGSATAWNGGATQRLTTTPIVVKAGQTTVADQRIGRERKLSVRVVRDGVQVNATVIAFDAATGDVISTSWSGDPLGVRGLPQQRPVVLAVNESGGTACWYRAVPSRRRSTGYVVEATVTSLTIELSAQCVAATPDLLSVASRRTMPSGPWGSVFRQAFDRLDRAAAASASAASTSPRSSPNGPTRARLARVKP</sequence>
<feature type="signal peptide" evidence="2">
    <location>
        <begin position="1"/>
        <end position="28"/>
    </location>
</feature>
<accession>A0A841BPH6</accession>
<feature type="region of interest" description="Disordered" evidence="1">
    <location>
        <begin position="621"/>
        <end position="649"/>
    </location>
</feature>
<dbReference type="InterPro" id="IPR008969">
    <property type="entry name" value="CarboxyPept-like_regulatory"/>
</dbReference>
<evidence type="ECO:0000313" key="4">
    <source>
        <dbReference type="Proteomes" id="UP000587527"/>
    </source>
</evidence>
<feature type="compositionally biased region" description="Low complexity" evidence="1">
    <location>
        <begin position="621"/>
        <end position="636"/>
    </location>
</feature>
<organism evidence="3 4">
    <name type="scientific">Allocatelliglobosispora scoriae</name>
    <dbReference type="NCBI Taxonomy" id="643052"/>
    <lineage>
        <taxon>Bacteria</taxon>
        <taxon>Bacillati</taxon>
        <taxon>Actinomycetota</taxon>
        <taxon>Actinomycetes</taxon>
        <taxon>Micromonosporales</taxon>
        <taxon>Micromonosporaceae</taxon>
        <taxon>Allocatelliglobosispora</taxon>
    </lineage>
</organism>
<gene>
    <name evidence="3" type="ORF">F4553_004356</name>
</gene>
<reference evidence="3 4" key="1">
    <citation type="submission" date="2020-08" db="EMBL/GenBank/DDBJ databases">
        <title>Sequencing the genomes of 1000 actinobacteria strains.</title>
        <authorList>
            <person name="Klenk H.-P."/>
        </authorList>
    </citation>
    <scope>NUCLEOTIDE SEQUENCE [LARGE SCALE GENOMIC DNA]</scope>
    <source>
        <strain evidence="3 4">DSM 45362</strain>
    </source>
</reference>
<dbReference type="Proteomes" id="UP000587527">
    <property type="component" value="Unassembled WGS sequence"/>
</dbReference>
<dbReference type="Gene3D" id="2.60.40.1120">
    <property type="entry name" value="Carboxypeptidase-like, regulatory domain"/>
    <property type="match status" value="1"/>
</dbReference>
<evidence type="ECO:0000256" key="2">
    <source>
        <dbReference type="SAM" id="SignalP"/>
    </source>
</evidence>
<proteinExistence type="predicted"/>